<dbReference type="VEuPathDB" id="FungiDB:SCHCODRAFT_0248956"/>
<dbReference type="InParanoid" id="D8Q8U3"/>
<dbReference type="HOGENOM" id="CLU_748329_0_0_1"/>
<dbReference type="Gene3D" id="3.30.160.60">
    <property type="entry name" value="Classic Zinc Finger"/>
    <property type="match status" value="1"/>
</dbReference>
<proteinExistence type="predicted"/>
<evidence type="ECO:0000259" key="2">
    <source>
        <dbReference type="PROSITE" id="PS50157"/>
    </source>
</evidence>
<keyword evidence="4" id="KW-1185">Reference proteome</keyword>
<dbReference type="InterPro" id="IPR013087">
    <property type="entry name" value="Znf_C2H2_type"/>
</dbReference>
<dbReference type="EMBL" id="GL377308">
    <property type="protein sequence ID" value="EFI95123.1"/>
    <property type="molecule type" value="Genomic_DNA"/>
</dbReference>
<dbReference type="AlphaFoldDB" id="D8Q8U3"/>
<dbReference type="GO" id="GO:0008270">
    <property type="term" value="F:zinc ion binding"/>
    <property type="evidence" value="ECO:0007669"/>
    <property type="project" value="UniProtKB-KW"/>
</dbReference>
<evidence type="ECO:0000313" key="4">
    <source>
        <dbReference type="Proteomes" id="UP000007431"/>
    </source>
</evidence>
<evidence type="ECO:0000313" key="3">
    <source>
        <dbReference type="EMBL" id="EFI95123.1"/>
    </source>
</evidence>
<reference evidence="3 4" key="1">
    <citation type="journal article" date="2010" name="Nat. Biotechnol.">
        <title>Genome sequence of the model mushroom Schizophyllum commune.</title>
        <authorList>
            <person name="Ohm R.A."/>
            <person name="de Jong J.F."/>
            <person name="Lugones L.G."/>
            <person name="Aerts A."/>
            <person name="Kothe E."/>
            <person name="Stajich J.E."/>
            <person name="de Vries R.P."/>
            <person name="Record E."/>
            <person name="Levasseur A."/>
            <person name="Baker S.E."/>
            <person name="Bartholomew K.A."/>
            <person name="Coutinho P.M."/>
            <person name="Erdmann S."/>
            <person name="Fowler T.J."/>
            <person name="Gathman A.C."/>
            <person name="Lombard V."/>
            <person name="Henrissat B."/>
            <person name="Knabe N."/>
            <person name="Kuees U."/>
            <person name="Lilly W.W."/>
            <person name="Lindquist E."/>
            <person name="Lucas S."/>
            <person name="Magnuson J.K."/>
            <person name="Piumi F."/>
            <person name="Raudaskoski M."/>
            <person name="Salamov A."/>
            <person name="Schmutz J."/>
            <person name="Schwarze F.W.M.R."/>
            <person name="vanKuyk P.A."/>
            <person name="Horton J.S."/>
            <person name="Grigoriev I.V."/>
            <person name="Woesten H.A.B."/>
        </authorList>
    </citation>
    <scope>NUCLEOTIDE SEQUENCE [LARGE SCALE GENOMIC DNA]</scope>
    <source>
        <strain evidence="4">H4-8 / FGSC 9210</strain>
    </source>
</reference>
<evidence type="ECO:0000256" key="1">
    <source>
        <dbReference type="PROSITE-ProRule" id="PRU00042"/>
    </source>
</evidence>
<accession>D8Q8U3</accession>
<keyword evidence="1" id="KW-0863">Zinc-finger</keyword>
<protein>
    <recommendedName>
        <fullName evidence="2">C2H2-type domain-containing protein</fullName>
    </recommendedName>
</protein>
<gene>
    <name evidence="3" type="ORF">SCHCODRAFT_248956</name>
</gene>
<dbReference type="Proteomes" id="UP000007431">
    <property type="component" value="Unassembled WGS sequence"/>
</dbReference>
<dbReference type="PROSITE" id="PS50157">
    <property type="entry name" value="ZINC_FINGER_C2H2_2"/>
    <property type="match status" value="1"/>
</dbReference>
<dbReference type="PROSITE" id="PS00028">
    <property type="entry name" value="ZINC_FINGER_C2H2_1"/>
    <property type="match status" value="1"/>
</dbReference>
<keyword evidence="1" id="KW-0479">Metal-binding</keyword>
<dbReference type="SMART" id="SM00355">
    <property type="entry name" value="ZnF_C2H2"/>
    <property type="match status" value="2"/>
</dbReference>
<dbReference type="OrthoDB" id="6077919at2759"/>
<name>D8Q8U3_SCHCM</name>
<organism evidence="4">
    <name type="scientific">Schizophyllum commune (strain H4-8 / FGSC 9210)</name>
    <name type="common">Split gill fungus</name>
    <dbReference type="NCBI Taxonomy" id="578458"/>
    <lineage>
        <taxon>Eukaryota</taxon>
        <taxon>Fungi</taxon>
        <taxon>Dikarya</taxon>
        <taxon>Basidiomycota</taxon>
        <taxon>Agaricomycotina</taxon>
        <taxon>Agaricomycetes</taxon>
        <taxon>Agaricomycetidae</taxon>
        <taxon>Agaricales</taxon>
        <taxon>Schizophyllaceae</taxon>
        <taxon>Schizophyllum</taxon>
    </lineage>
</organism>
<feature type="domain" description="C2H2-type" evidence="2">
    <location>
        <begin position="287"/>
        <end position="312"/>
    </location>
</feature>
<keyword evidence="1" id="KW-0862">Zinc</keyword>
<sequence length="370" mass="41143">MQPSHYDASTWAVYRAAASDESMSQSSIREGRRSRRQYSAVPKAEYTEHAMPVGGICYDRSRMYEQELTSTRVAHSNPDVCYSPWARDDEKRQTERPCRHLCSPLAQVLTALPDHGYYDTPEAVYWESSEPIAGGNSNSPEMRAAQSRYAQPAMYDYSIVPSQRQGLYGPYGSANSVGHDGRGQGGGNPGPLSRNQLLAQYSTIADALTPVVNHHLPCHSPEAQITGLPYSDDREPCVPNDTTDTCSAGETTSRKAASKRHMCTICQKCFPPGGLQTHMNAHNNVKFECGHDDCSMCFSVQSNARRHRRNAHGIGFAERYEDAQRRVSAPPPDITFNEPVVNEQADYLAVPQRLMWMPPNDSLDGSPRRQ</sequence>